<dbReference type="Proteomes" id="UP000019205">
    <property type="component" value="Chromosome"/>
</dbReference>
<gene>
    <name evidence="10" type="ORF">KT71_07974</name>
</gene>
<reference evidence="10 11" key="1">
    <citation type="journal article" date="2007" name="Proc. Natl. Acad. Sci. U.S.A.">
        <title>Characterization of a marine gammaproteobacterium capable of aerobic anoxygenic photosynthesis.</title>
        <authorList>
            <person name="Fuchs B.M."/>
            <person name="Spring S."/>
            <person name="Teeling H."/>
            <person name="Quast C."/>
            <person name="Wulf J."/>
            <person name="Schattenhofer M."/>
            <person name="Yan S."/>
            <person name="Ferriera S."/>
            <person name="Johnson J."/>
            <person name="Glockner F.O."/>
            <person name="Amann R."/>
        </authorList>
    </citation>
    <scope>NUCLEOTIDE SEQUENCE [LARGE SCALE GENOMIC DNA]</scope>
    <source>
        <strain evidence="10">KT71</strain>
    </source>
</reference>
<evidence type="ECO:0000256" key="8">
    <source>
        <dbReference type="ARBA" id="ARBA00022909"/>
    </source>
</evidence>
<evidence type="ECO:0000313" key="11">
    <source>
        <dbReference type="Proteomes" id="UP000019205"/>
    </source>
</evidence>
<keyword evidence="6" id="KW-0479">Metal-binding</keyword>
<dbReference type="OrthoDB" id="9811744at2"/>
<comment type="pathway">
    <text evidence="3">Cofactor biosynthesis; tetrahydrofolate biosynthesis; 7,8-dihydrofolate from 2-amino-4-hydroxy-6-hydroxymethyl-7,8-dihydropteridine diphosphate and 4-aminobenzoate: step 1/2.</text>
</comment>
<keyword evidence="8" id="KW-0289">Folate biosynthesis</keyword>
<comment type="caution">
    <text evidence="10">The sequence shown here is derived from an EMBL/GenBank/DDBJ whole genome shotgun (WGS) entry which is preliminary data.</text>
</comment>
<evidence type="ECO:0000256" key="1">
    <source>
        <dbReference type="ARBA" id="ARBA00000012"/>
    </source>
</evidence>
<evidence type="ECO:0000313" key="10">
    <source>
        <dbReference type="EMBL" id="EAQ97301.1"/>
    </source>
</evidence>
<evidence type="ECO:0000256" key="6">
    <source>
        <dbReference type="ARBA" id="ARBA00022723"/>
    </source>
</evidence>
<organism evidence="10 11">
    <name type="scientific">Congregibacter litoralis KT71</name>
    <dbReference type="NCBI Taxonomy" id="314285"/>
    <lineage>
        <taxon>Bacteria</taxon>
        <taxon>Pseudomonadati</taxon>
        <taxon>Pseudomonadota</taxon>
        <taxon>Gammaproteobacteria</taxon>
        <taxon>Cellvibrionales</taxon>
        <taxon>Halieaceae</taxon>
        <taxon>Congregibacter</taxon>
    </lineage>
</organism>
<dbReference type="GO" id="GO:0005829">
    <property type="term" value="C:cytosol"/>
    <property type="evidence" value="ECO:0007669"/>
    <property type="project" value="TreeGrafter"/>
</dbReference>
<dbReference type="EMBL" id="AAOA02000004">
    <property type="protein sequence ID" value="EAQ97301.1"/>
    <property type="molecule type" value="Genomic_DNA"/>
</dbReference>
<dbReference type="GO" id="GO:0046654">
    <property type="term" value="P:tetrahydrofolate biosynthetic process"/>
    <property type="evidence" value="ECO:0007669"/>
    <property type="project" value="TreeGrafter"/>
</dbReference>
<protein>
    <recommendedName>
        <fullName evidence="4">dihydropteroate synthase</fullName>
        <ecNumber evidence="4">2.5.1.15</ecNumber>
    </recommendedName>
</protein>
<feature type="domain" description="Pterin-binding" evidence="9">
    <location>
        <begin position="1"/>
        <end position="255"/>
    </location>
</feature>
<dbReference type="NCBIfam" id="TIGR01496">
    <property type="entry name" value="DHPS"/>
    <property type="match status" value="1"/>
</dbReference>
<dbReference type="InterPro" id="IPR006390">
    <property type="entry name" value="DHP_synth_dom"/>
</dbReference>
<comment type="cofactor">
    <cofactor evidence="2">
        <name>Mg(2+)</name>
        <dbReference type="ChEBI" id="CHEBI:18420"/>
    </cofactor>
</comment>
<dbReference type="CDD" id="cd00739">
    <property type="entry name" value="DHPS"/>
    <property type="match status" value="1"/>
</dbReference>
<dbReference type="eggNOG" id="COG0294">
    <property type="taxonomic scope" value="Bacteria"/>
</dbReference>
<dbReference type="PANTHER" id="PTHR20941:SF1">
    <property type="entry name" value="FOLIC ACID SYNTHESIS PROTEIN FOL1"/>
    <property type="match status" value="1"/>
</dbReference>
<dbReference type="PROSITE" id="PS00793">
    <property type="entry name" value="DHPS_2"/>
    <property type="match status" value="1"/>
</dbReference>
<dbReference type="GO" id="GO:0046872">
    <property type="term" value="F:metal ion binding"/>
    <property type="evidence" value="ECO:0007669"/>
    <property type="project" value="UniProtKB-KW"/>
</dbReference>
<reference evidence="10 11" key="2">
    <citation type="journal article" date="2009" name="PLoS ONE">
        <title>The photosynthetic apparatus and its regulation in the aerobic gammaproteobacterium Congregibacter litoralis gen. nov., sp. nov.</title>
        <authorList>
            <person name="Spring S."/>
            <person name="Lunsdorf H."/>
            <person name="Fuchs B.M."/>
            <person name="Tindall B.J."/>
        </authorList>
    </citation>
    <scope>NUCLEOTIDE SEQUENCE [LARGE SCALE GENOMIC DNA]</scope>
    <source>
        <strain evidence="10">KT71</strain>
    </source>
</reference>
<sequence length="266" mass="28241">MGVLNITPDSFSDGGRWLSGGRPDLDALRRVAVAMVESGAKILDIGGESTRPGATPVSEEEELDRVVPVFEALKNETDAVLSLDSSNPSVMRAAAGAGAGLLNDVRALGRQNALKVAAELSLPVCLMHMQGAPDTMQKSPEYLDVVAEVSQFLAARVEACVAAGIERSQIVVDPGFGFGKTLEHNLTLLAQLDRFEELDLPIMVGLSRKSLIAKLTGREVDDRLPGSLALAMLAAERGASILRVHDVAETADVLRILQAVKDVRIP</sequence>
<evidence type="ECO:0000256" key="2">
    <source>
        <dbReference type="ARBA" id="ARBA00001946"/>
    </source>
</evidence>
<dbReference type="AlphaFoldDB" id="A4A9Y4"/>
<dbReference type="Pfam" id="PF00809">
    <property type="entry name" value="Pterin_bind"/>
    <property type="match status" value="1"/>
</dbReference>
<dbReference type="STRING" id="314285.KT71_07974"/>
<dbReference type="GO" id="GO:0004156">
    <property type="term" value="F:dihydropteroate synthase activity"/>
    <property type="evidence" value="ECO:0007669"/>
    <property type="project" value="UniProtKB-EC"/>
</dbReference>
<evidence type="ECO:0000256" key="4">
    <source>
        <dbReference type="ARBA" id="ARBA00012458"/>
    </source>
</evidence>
<name>A4A9Y4_9GAMM</name>
<dbReference type="PANTHER" id="PTHR20941">
    <property type="entry name" value="FOLATE SYNTHESIS PROTEINS"/>
    <property type="match status" value="1"/>
</dbReference>
<proteinExistence type="predicted"/>
<keyword evidence="11" id="KW-1185">Reference proteome</keyword>
<dbReference type="InterPro" id="IPR011005">
    <property type="entry name" value="Dihydropteroate_synth-like_sf"/>
</dbReference>
<dbReference type="InterPro" id="IPR000489">
    <property type="entry name" value="Pterin-binding_dom"/>
</dbReference>
<evidence type="ECO:0000256" key="7">
    <source>
        <dbReference type="ARBA" id="ARBA00022842"/>
    </source>
</evidence>
<dbReference type="SUPFAM" id="SSF51717">
    <property type="entry name" value="Dihydropteroate synthetase-like"/>
    <property type="match status" value="1"/>
</dbReference>
<dbReference type="InterPro" id="IPR045031">
    <property type="entry name" value="DHP_synth-like"/>
</dbReference>
<dbReference type="PROSITE" id="PS50972">
    <property type="entry name" value="PTERIN_BINDING"/>
    <property type="match status" value="1"/>
</dbReference>
<dbReference type="HOGENOM" id="CLU_008023_0_3_6"/>
<comment type="catalytic activity">
    <reaction evidence="1">
        <text>(7,8-dihydropterin-6-yl)methyl diphosphate + 4-aminobenzoate = 7,8-dihydropteroate + diphosphate</text>
        <dbReference type="Rhea" id="RHEA:19949"/>
        <dbReference type="ChEBI" id="CHEBI:17836"/>
        <dbReference type="ChEBI" id="CHEBI:17839"/>
        <dbReference type="ChEBI" id="CHEBI:33019"/>
        <dbReference type="ChEBI" id="CHEBI:72950"/>
        <dbReference type="EC" id="2.5.1.15"/>
    </reaction>
</comment>
<accession>A4A9Y4</accession>
<evidence type="ECO:0000256" key="5">
    <source>
        <dbReference type="ARBA" id="ARBA00022679"/>
    </source>
</evidence>
<dbReference type="Gene3D" id="3.20.20.20">
    <property type="entry name" value="Dihydropteroate synthase-like"/>
    <property type="match status" value="1"/>
</dbReference>
<evidence type="ECO:0000259" key="9">
    <source>
        <dbReference type="PROSITE" id="PS50972"/>
    </source>
</evidence>
<keyword evidence="7" id="KW-0460">Magnesium</keyword>
<keyword evidence="5 10" id="KW-0808">Transferase</keyword>
<dbReference type="EC" id="2.5.1.15" evidence="4"/>
<dbReference type="RefSeq" id="WP_008294022.1">
    <property type="nucleotide sequence ID" value="NZ_CM002299.1"/>
</dbReference>
<evidence type="ECO:0000256" key="3">
    <source>
        <dbReference type="ARBA" id="ARBA00004763"/>
    </source>
</evidence>
<dbReference type="GO" id="GO:0046656">
    <property type="term" value="P:folic acid biosynthetic process"/>
    <property type="evidence" value="ECO:0007669"/>
    <property type="project" value="UniProtKB-KW"/>
</dbReference>